<keyword evidence="10" id="KW-0902">Two-component regulatory system</keyword>
<evidence type="ECO:0000256" key="10">
    <source>
        <dbReference type="ARBA" id="ARBA00023012"/>
    </source>
</evidence>
<feature type="transmembrane region" description="Helical" evidence="12">
    <location>
        <begin position="114"/>
        <end position="135"/>
    </location>
</feature>
<dbReference type="RefSeq" id="WP_168036705.1">
    <property type="nucleotide sequence ID" value="NZ_JAATJH010000002.1"/>
</dbReference>
<dbReference type="PANTHER" id="PTHR43711">
    <property type="entry name" value="TWO-COMPONENT HISTIDINE KINASE"/>
    <property type="match status" value="1"/>
</dbReference>
<feature type="transmembrane region" description="Helical" evidence="12">
    <location>
        <begin position="36"/>
        <end position="55"/>
    </location>
</feature>
<dbReference type="GO" id="GO:0016301">
    <property type="term" value="F:kinase activity"/>
    <property type="evidence" value="ECO:0007669"/>
    <property type="project" value="UniProtKB-KW"/>
</dbReference>
<keyword evidence="6" id="KW-0808">Transferase</keyword>
<keyword evidence="11 12" id="KW-0472">Membrane</keyword>
<evidence type="ECO:0000256" key="3">
    <source>
        <dbReference type="ARBA" id="ARBA00006434"/>
    </source>
</evidence>
<dbReference type="EMBL" id="JAATJH010000002">
    <property type="protein sequence ID" value="NJC25936.1"/>
    <property type="molecule type" value="Genomic_DNA"/>
</dbReference>
<feature type="transmembrane region" description="Helical" evidence="12">
    <location>
        <begin position="189"/>
        <end position="212"/>
    </location>
</feature>
<dbReference type="Pfam" id="PF02518">
    <property type="entry name" value="HATPase_c"/>
    <property type="match status" value="1"/>
</dbReference>
<dbReference type="SMART" id="SM00387">
    <property type="entry name" value="HATPase_c"/>
    <property type="match status" value="1"/>
</dbReference>
<evidence type="ECO:0000256" key="4">
    <source>
        <dbReference type="ARBA" id="ARBA00012438"/>
    </source>
</evidence>
<feature type="transmembrane region" description="Helical" evidence="12">
    <location>
        <begin position="332"/>
        <end position="356"/>
    </location>
</feature>
<sequence length="914" mass="101280">MQLWQIIAMCITYLLVLFGIAYHAERRSKLGRSLIANPYVYALSLTTYCTAWTFYGSVGKAATSGIGFLPTYLGPIILAGAWVYLFKIVIRICKKQRITSIADFIATRYGRSNLLGSMVALICILAIVPYISLQLKAISVSFTTLVGALVPDADGIITEQAGLITAVLMSVFIIVFGTRNIDATERQEGMVYAIAFEAVFKLVAFLAVGGYVTFSMFNGFGDIFTRASEQLVMNQVVSVQSSSAGGYWDWFMLVNLSFLVFMLLPRQFYLIGVQNTDEEHSHTATWLFPLYLLAINIFIIPLALGGLIYFRGQPIDADMTVLLLPLAQGHNFLSLLVFFGGFAAATGMIIASAYAISMMLSNNLVLANVLPYFPQLEDAQYPRLVIISRRLSIVAIMALSYVFLRLVATEHSLVEIGLVSFVGIVQLAPAFYAAVFWRGGNKKGVITGLLLGVTGWLFTLVFPLMVKAGLLLDLDVLSTGVGGFSMLRPYALFGYTGMGNIPHGMFWSLLLNAGGFIVVSLTTSPDLYEMEQAEIFNANRMNLIGNNITSTYDTSGVPFRKLRQLLSRFFGEGDAAKLIADYKAEYAVDFRESDNVTANFIHYAENLLTGVVGSTAARVLISKIVERKALTEGELLKVVAEATAAISYSRDLEQKSRALEITSAQLQYANERLKELDRLKDEFISSVTHELRTPLTSIRAFSEMLASKKYDLREREGEFLNIISTESERLSKLIDEILTFEKLRQTGTELKLERVNLNEWLPRAIKCLEPLARRQGVDVQIVFPERAVIARADPDKLSQVFINLLDNAFKFADPAKADRWVRIQAREEPTAAGGLLHLTVRDNGIGISAEDRERIFLGFVQVHQDRADKARGTGLGLAITRKIIERHGGTIGVRSQPGQWTEFSFTLQLPPNDP</sequence>
<evidence type="ECO:0000313" key="15">
    <source>
        <dbReference type="Proteomes" id="UP000770785"/>
    </source>
</evidence>
<evidence type="ECO:0000256" key="9">
    <source>
        <dbReference type="ARBA" id="ARBA00022989"/>
    </source>
</evidence>
<keyword evidence="15" id="KW-1185">Reference proteome</keyword>
<dbReference type="Gene3D" id="1.20.1730.10">
    <property type="entry name" value="Sodium/glucose cotransporter"/>
    <property type="match status" value="1"/>
</dbReference>
<reference evidence="14 15" key="1">
    <citation type="submission" date="2020-03" db="EMBL/GenBank/DDBJ databases">
        <title>Genomic Encyclopedia of Type Strains, Phase IV (KMG-IV): sequencing the most valuable type-strain genomes for metagenomic binning, comparative biology and taxonomic classification.</title>
        <authorList>
            <person name="Goeker M."/>
        </authorList>
    </citation>
    <scope>NUCLEOTIDE SEQUENCE [LARGE SCALE GENOMIC DNA]</scope>
    <source>
        <strain evidence="14 15">DSM 105096</strain>
    </source>
</reference>
<feature type="transmembrane region" description="Helical" evidence="12">
    <location>
        <begin position="75"/>
        <end position="93"/>
    </location>
</feature>
<feature type="transmembrane region" description="Helical" evidence="12">
    <location>
        <begin position="391"/>
        <end position="408"/>
    </location>
</feature>
<dbReference type="PANTHER" id="PTHR43711:SF1">
    <property type="entry name" value="HISTIDINE KINASE 1"/>
    <property type="match status" value="1"/>
</dbReference>
<keyword evidence="7 12" id="KW-0812">Transmembrane</keyword>
<evidence type="ECO:0000259" key="13">
    <source>
        <dbReference type="PROSITE" id="PS50109"/>
    </source>
</evidence>
<feature type="transmembrane region" description="Helical" evidence="12">
    <location>
        <begin position="444"/>
        <end position="464"/>
    </location>
</feature>
<dbReference type="InterPro" id="IPR003661">
    <property type="entry name" value="HisK_dim/P_dom"/>
</dbReference>
<dbReference type="SUPFAM" id="SSF47384">
    <property type="entry name" value="Homodimeric domain of signal transducing histidine kinase"/>
    <property type="match status" value="1"/>
</dbReference>
<evidence type="ECO:0000256" key="1">
    <source>
        <dbReference type="ARBA" id="ARBA00000085"/>
    </source>
</evidence>
<evidence type="ECO:0000256" key="6">
    <source>
        <dbReference type="ARBA" id="ARBA00022679"/>
    </source>
</evidence>
<dbReference type="PROSITE" id="PS50109">
    <property type="entry name" value="HIS_KIN"/>
    <property type="match status" value="1"/>
</dbReference>
<dbReference type="EC" id="2.7.13.3" evidence="4"/>
<keyword evidence="5" id="KW-0597">Phosphoprotein</keyword>
<comment type="subcellular location">
    <subcellularLocation>
        <location evidence="2">Membrane</location>
        <topology evidence="2">Multi-pass membrane protein</topology>
    </subcellularLocation>
</comment>
<accession>A0ABX0X9I9</accession>
<evidence type="ECO:0000256" key="12">
    <source>
        <dbReference type="SAM" id="Phobius"/>
    </source>
</evidence>
<evidence type="ECO:0000256" key="11">
    <source>
        <dbReference type="ARBA" id="ARBA00023136"/>
    </source>
</evidence>
<comment type="similarity">
    <text evidence="3">Belongs to the sodium:solute symporter (SSF) (TC 2.A.21) family.</text>
</comment>
<dbReference type="Gene3D" id="1.10.287.130">
    <property type="match status" value="1"/>
</dbReference>
<comment type="caution">
    <text evidence="14">The sequence shown here is derived from an EMBL/GenBank/DDBJ whole genome shotgun (WGS) entry which is preliminary data.</text>
</comment>
<dbReference type="Proteomes" id="UP000770785">
    <property type="component" value="Unassembled WGS sequence"/>
</dbReference>
<name>A0ABX0X9I9_9BACT</name>
<gene>
    <name evidence="14" type="ORF">GGR27_001435</name>
</gene>
<dbReference type="InterPro" id="IPR036097">
    <property type="entry name" value="HisK_dim/P_sf"/>
</dbReference>
<dbReference type="InterPro" id="IPR036890">
    <property type="entry name" value="HATPase_C_sf"/>
</dbReference>
<keyword evidence="8 14" id="KW-0418">Kinase</keyword>
<evidence type="ECO:0000256" key="7">
    <source>
        <dbReference type="ARBA" id="ARBA00022692"/>
    </source>
</evidence>
<feature type="transmembrane region" description="Helical" evidence="12">
    <location>
        <begin position="414"/>
        <end position="437"/>
    </location>
</feature>
<comment type="catalytic activity">
    <reaction evidence="1">
        <text>ATP + protein L-histidine = ADP + protein N-phospho-L-histidine.</text>
        <dbReference type="EC" id="2.7.13.3"/>
    </reaction>
</comment>
<dbReference type="SMART" id="SM00388">
    <property type="entry name" value="HisKA"/>
    <property type="match status" value="1"/>
</dbReference>
<feature type="transmembrane region" description="Helical" evidence="12">
    <location>
        <begin position="286"/>
        <end position="312"/>
    </location>
</feature>
<dbReference type="SUPFAM" id="SSF55874">
    <property type="entry name" value="ATPase domain of HSP90 chaperone/DNA topoisomerase II/histidine kinase"/>
    <property type="match status" value="1"/>
</dbReference>
<evidence type="ECO:0000313" key="14">
    <source>
        <dbReference type="EMBL" id="NJC25936.1"/>
    </source>
</evidence>
<dbReference type="InterPro" id="IPR004358">
    <property type="entry name" value="Sig_transdc_His_kin-like_C"/>
</dbReference>
<feature type="transmembrane region" description="Helical" evidence="12">
    <location>
        <begin position="247"/>
        <end position="265"/>
    </location>
</feature>
<feature type="transmembrane region" description="Helical" evidence="12">
    <location>
        <begin position="155"/>
        <end position="177"/>
    </location>
</feature>
<evidence type="ECO:0000256" key="8">
    <source>
        <dbReference type="ARBA" id="ARBA00022777"/>
    </source>
</evidence>
<evidence type="ECO:0000256" key="2">
    <source>
        <dbReference type="ARBA" id="ARBA00004141"/>
    </source>
</evidence>
<evidence type="ECO:0000256" key="5">
    <source>
        <dbReference type="ARBA" id="ARBA00022553"/>
    </source>
</evidence>
<feature type="domain" description="Histidine kinase" evidence="13">
    <location>
        <begin position="686"/>
        <end position="911"/>
    </location>
</feature>
<dbReference type="InterPro" id="IPR038377">
    <property type="entry name" value="Na/Glc_symporter_sf"/>
</dbReference>
<dbReference type="CDD" id="cd00082">
    <property type="entry name" value="HisKA"/>
    <property type="match status" value="1"/>
</dbReference>
<dbReference type="PRINTS" id="PR00344">
    <property type="entry name" value="BCTRLSENSOR"/>
</dbReference>
<feature type="transmembrane region" description="Helical" evidence="12">
    <location>
        <begin position="6"/>
        <end position="24"/>
    </location>
</feature>
<dbReference type="InterPro" id="IPR005467">
    <property type="entry name" value="His_kinase_dom"/>
</dbReference>
<dbReference type="InterPro" id="IPR003594">
    <property type="entry name" value="HATPase_dom"/>
</dbReference>
<protein>
    <recommendedName>
        <fullName evidence="4">histidine kinase</fullName>
        <ecNumber evidence="4">2.7.13.3</ecNumber>
    </recommendedName>
</protein>
<dbReference type="PROSITE" id="PS50283">
    <property type="entry name" value="NA_SOLUT_SYMP_3"/>
    <property type="match status" value="1"/>
</dbReference>
<dbReference type="CDD" id="cd10322">
    <property type="entry name" value="SLC5sbd"/>
    <property type="match status" value="1"/>
</dbReference>
<dbReference type="InterPro" id="IPR050736">
    <property type="entry name" value="Sensor_HK_Regulatory"/>
</dbReference>
<dbReference type="InterPro" id="IPR001734">
    <property type="entry name" value="Na/solute_symporter"/>
</dbReference>
<organism evidence="14 15">
    <name type="scientific">Neolewinella antarctica</name>
    <dbReference type="NCBI Taxonomy" id="442734"/>
    <lineage>
        <taxon>Bacteria</taxon>
        <taxon>Pseudomonadati</taxon>
        <taxon>Bacteroidota</taxon>
        <taxon>Saprospiria</taxon>
        <taxon>Saprospirales</taxon>
        <taxon>Lewinellaceae</taxon>
        <taxon>Neolewinella</taxon>
    </lineage>
</organism>
<keyword evidence="9 12" id="KW-1133">Transmembrane helix</keyword>
<dbReference type="Pfam" id="PF00512">
    <property type="entry name" value="HisKA"/>
    <property type="match status" value="1"/>
</dbReference>
<proteinExistence type="inferred from homology"/>
<dbReference type="Gene3D" id="3.30.565.10">
    <property type="entry name" value="Histidine kinase-like ATPase, C-terminal domain"/>
    <property type="match status" value="1"/>
</dbReference>